<accession>A0ACB8LS83</accession>
<dbReference type="EMBL" id="CM039172">
    <property type="protein sequence ID" value="KAH9776166.1"/>
    <property type="molecule type" value="Genomic_DNA"/>
</dbReference>
<name>A0ACB8LS83_CITSI</name>
<gene>
    <name evidence="1" type="ORF">KPL71_006628</name>
</gene>
<proteinExistence type="predicted"/>
<reference evidence="2" key="1">
    <citation type="journal article" date="2023" name="Hortic. Res.">
        <title>A chromosome-level phased genome enabling allele-level studies in sweet orange: a case study on citrus Huanglongbing tolerance.</title>
        <authorList>
            <person name="Wu B."/>
            <person name="Yu Q."/>
            <person name="Deng Z."/>
            <person name="Duan Y."/>
            <person name="Luo F."/>
            <person name="Gmitter F. Jr."/>
        </authorList>
    </citation>
    <scope>NUCLEOTIDE SEQUENCE [LARGE SCALE GENOMIC DNA]</scope>
    <source>
        <strain evidence="2">cv. Valencia</strain>
    </source>
</reference>
<keyword evidence="2" id="KW-1185">Reference proteome</keyword>
<sequence>MANTNEITHGFSILASNNLTKHTLVSPSKQTISFNSDVDTTHYDEDESSSTVSDCESSVSGPVVHPPTPFSNGLISLQEGDKVYDLISGRLISGLGVLGAQAKIVSIHRNSFSGVMGQAKIQSFQIFVKAVAQKCGGDANVKYAWYAGTKDEICKIIEHGFGYCGKPNNDGMYGCGVYLSPDDSPLECVKNSAIDREGMRYLLLCRVILGKQEVVHPGTDQYHPSTGEFESGVDNLQVPKKYILWSTNMNTHILPEYIISLKAPSSMKGFGRVQDSLRVPTSPWMPFPILISALSKFLPPPTIALMSKYYRDHKGKKVSRHELIQRVRQIAGDQLLIAVIKSYRAKLIQDAADDHDRFSNRVDLCTC</sequence>
<dbReference type="Proteomes" id="UP000829398">
    <property type="component" value="Chromosome 3"/>
</dbReference>
<comment type="caution">
    <text evidence="1">The sequence shown here is derived from an EMBL/GenBank/DDBJ whole genome shotgun (WGS) entry which is preliminary data.</text>
</comment>
<evidence type="ECO:0000313" key="2">
    <source>
        <dbReference type="Proteomes" id="UP000829398"/>
    </source>
</evidence>
<evidence type="ECO:0000313" key="1">
    <source>
        <dbReference type="EMBL" id="KAH9776166.1"/>
    </source>
</evidence>
<organism evidence="1 2">
    <name type="scientific">Citrus sinensis</name>
    <name type="common">Sweet orange</name>
    <name type="synonym">Citrus aurantium var. sinensis</name>
    <dbReference type="NCBI Taxonomy" id="2711"/>
    <lineage>
        <taxon>Eukaryota</taxon>
        <taxon>Viridiplantae</taxon>
        <taxon>Streptophyta</taxon>
        <taxon>Embryophyta</taxon>
        <taxon>Tracheophyta</taxon>
        <taxon>Spermatophyta</taxon>
        <taxon>Magnoliopsida</taxon>
        <taxon>eudicotyledons</taxon>
        <taxon>Gunneridae</taxon>
        <taxon>Pentapetalae</taxon>
        <taxon>rosids</taxon>
        <taxon>malvids</taxon>
        <taxon>Sapindales</taxon>
        <taxon>Rutaceae</taxon>
        <taxon>Aurantioideae</taxon>
        <taxon>Citrus</taxon>
    </lineage>
</organism>
<protein>
    <submittedName>
        <fullName evidence="1">Inactive poly (ADP-ribose) polymerase SRO5</fullName>
    </submittedName>
</protein>